<evidence type="ECO:0000256" key="1">
    <source>
        <dbReference type="SAM" id="MobiDB-lite"/>
    </source>
</evidence>
<feature type="compositionally biased region" description="Basic and acidic residues" evidence="1">
    <location>
        <begin position="37"/>
        <end position="48"/>
    </location>
</feature>
<organism evidence="2 3">
    <name type="scientific">Pseudomonas pergaminensis</name>
    <dbReference type="NCBI Taxonomy" id="2853159"/>
    <lineage>
        <taxon>Bacteria</taxon>
        <taxon>Pseudomonadati</taxon>
        <taxon>Pseudomonadota</taxon>
        <taxon>Gammaproteobacteria</taxon>
        <taxon>Pseudomonadales</taxon>
        <taxon>Pseudomonadaceae</taxon>
        <taxon>Pseudomonas</taxon>
    </lineage>
</organism>
<dbReference type="RefSeq" id="WP_406596926.1">
    <property type="nucleotide sequence ID" value="NZ_JBJHQF010000007.1"/>
</dbReference>
<proteinExistence type="predicted"/>
<feature type="region of interest" description="Disordered" evidence="1">
    <location>
        <begin position="1"/>
        <end position="48"/>
    </location>
</feature>
<accession>A0ABW8QW07</accession>
<comment type="caution">
    <text evidence="2">The sequence shown here is derived from an EMBL/GenBank/DDBJ whole genome shotgun (WGS) entry which is preliminary data.</text>
</comment>
<reference evidence="2 3" key="1">
    <citation type="submission" date="2024-11" db="EMBL/GenBank/DDBJ databases">
        <authorList>
            <person name="Lucas J.A."/>
        </authorList>
    </citation>
    <scope>NUCLEOTIDE SEQUENCE [LARGE SCALE GENOMIC DNA]</scope>
    <source>
        <strain evidence="2 3">Z 7.15</strain>
    </source>
</reference>
<dbReference type="EMBL" id="JBJHQF010000007">
    <property type="protein sequence ID" value="MFK9003781.1"/>
    <property type="molecule type" value="Genomic_DNA"/>
</dbReference>
<dbReference type="Proteomes" id="UP001623008">
    <property type="component" value="Unassembled WGS sequence"/>
</dbReference>
<keyword evidence="3" id="KW-1185">Reference proteome</keyword>
<name>A0ABW8QW07_9PSED</name>
<protein>
    <submittedName>
        <fullName evidence="2">Uncharacterized protein</fullName>
    </submittedName>
</protein>
<evidence type="ECO:0000313" key="2">
    <source>
        <dbReference type="EMBL" id="MFK9003781.1"/>
    </source>
</evidence>
<sequence length="86" mass="9640">MSSIGSNAQSFNPAVQPNKLDASQFNENLTDQLNPQMDEKKNKEKKYPEPELKVIFKGPDGALYELKKGEMLLIEPAPPSTDQITY</sequence>
<gene>
    <name evidence="2" type="ORF">ACJEBJ_06555</name>
</gene>
<feature type="compositionally biased region" description="Polar residues" evidence="1">
    <location>
        <begin position="1"/>
        <end position="35"/>
    </location>
</feature>
<evidence type="ECO:0000313" key="3">
    <source>
        <dbReference type="Proteomes" id="UP001623008"/>
    </source>
</evidence>